<dbReference type="Gene3D" id="3.30.2010.10">
    <property type="entry name" value="Metalloproteases ('zincins'), catalytic domain"/>
    <property type="match status" value="1"/>
</dbReference>
<evidence type="ECO:0000256" key="2">
    <source>
        <dbReference type="ARBA" id="ARBA00022670"/>
    </source>
</evidence>
<evidence type="ECO:0000259" key="8">
    <source>
        <dbReference type="PROSITE" id="PS51782"/>
    </source>
</evidence>
<organism evidence="9 10">
    <name type="scientific">Paramagnetospirillum kuznetsovii</name>
    <dbReference type="NCBI Taxonomy" id="2053833"/>
    <lineage>
        <taxon>Bacteria</taxon>
        <taxon>Pseudomonadati</taxon>
        <taxon>Pseudomonadota</taxon>
        <taxon>Alphaproteobacteria</taxon>
        <taxon>Rhodospirillales</taxon>
        <taxon>Magnetospirillaceae</taxon>
        <taxon>Paramagnetospirillum</taxon>
    </lineage>
</organism>
<protein>
    <submittedName>
        <fullName evidence="9">Zn-dependent protease</fullName>
    </submittedName>
</protein>
<dbReference type="OrthoDB" id="9810445at2"/>
<dbReference type="Pfam" id="PF01435">
    <property type="entry name" value="Peptidase_M48"/>
    <property type="match status" value="1"/>
</dbReference>
<feature type="chain" id="PRO_5016882779" evidence="7">
    <location>
        <begin position="24"/>
        <end position="486"/>
    </location>
</feature>
<keyword evidence="4" id="KW-0378">Hydrolase</keyword>
<dbReference type="EMBL" id="PGTO01000002">
    <property type="protein sequence ID" value="RAU23138.1"/>
    <property type="molecule type" value="Genomic_DNA"/>
</dbReference>
<evidence type="ECO:0000256" key="1">
    <source>
        <dbReference type="ARBA" id="ARBA00001947"/>
    </source>
</evidence>
<dbReference type="InterPro" id="IPR018392">
    <property type="entry name" value="LysM"/>
</dbReference>
<comment type="caution">
    <text evidence="9">The sequence shown here is derived from an EMBL/GenBank/DDBJ whole genome shotgun (WGS) entry which is preliminary data.</text>
</comment>
<keyword evidence="6" id="KW-0482">Metalloprotease</keyword>
<dbReference type="PROSITE" id="PS51257">
    <property type="entry name" value="PROKAR_LIPOPROTEIN"/>
    <property type="match status" value="1"/>
</dbReference>
<dbReference type="PANTHER" id="PTHR22726">
    <property type="entry name" value="METALLOENDOPEPTIDASE OMA1"/>
    <property type="match status" value="1"/>
</dbReference>
<dbReference type="RefSeq" id="WP_112142672.1">
    <property type="nucleotide sequence ID" value="NZ_PGTO01000002.1"/>
</dbReference>
<dbReference type="CDD" id="cd07333">
    <property type="entry name" value="M48C_bepA_like"/>
    <property type="match status" value="1"/>
</dbReference>
<dbReference type="InterPro" id="IPR036779">
    <property type="entry name" value="LysM_dom_sf"/>
</dbReference>
<dbReference type="Proteomes" id="UP000251075">
    <property type="component" value="Unassembled WGS sequence"/>
</dbReference>
<dbReference type="Pfam" id="PF01476">
    <property type="entry name" value="LysM"/>
    <property type="match status" value="1"/>
</dbReference>
<dbReference type="GO" id="GO:0051603">
    <property type="term" value="P:proteolysis involved in protein catabolic process"/>
    <property type="evidence" value="ECO:0007669"/>
    <property type="project" value="TreeGrafter"/>
</dbReference>
<evidence type="ECO:0000256" key="6">
    <source>
        <dbReference type="ARBA" id="ARBA00023049"/>
    </source>
</evidence>
<keyword evidence="7" id="KW-0732">Signal</keyword>
<gene>
    <name evidence="9" type="ORF">CU669_02950</name>
</gene>
<keyword evidence="5" id="KW-0862">Zinc</keyword>
<proteinExistence type="predicted"/>
<evidence type="ECO:0000256" key="7">
    <source>
        <dbReference type="SAM" id="SignalP"/>
    </source>
</evidence>
<evidence type="ECO:0000256" key="4">
    <source>
        <dbReference type="ARBA" id="ARBA00022801"/>
    </source>
</evidence>
<dbReference type="InterPro" id="IPR001915">
    <property type="entry name" value="Peptidase_M48"/>
</dbReference>
<dbReference type="Gene3D" id="3.10.350.10">
    <property type="entry name" value="LysM domain"/>
    <property type="match status" value="1"/>
</dbReference>
<feature type="signal peptide" evidence="7">
    <location>
        <begin position="1"/>
        <end position="23"/>
    </location>
</feature>
<keyword evidence="3" id="KW-0479">Metal-binding</keyword>
<dbReference type="GO" id="GO:0004222">
    <property type="term" value="F:metalloendopeptidase activity"/>
    <property type="evidence" value="ECO:0007669"/>
    <property type="project" value="InterPro"/>
</dbReference>
<reference evidence="9 10" key="1">
    <citation type="submission" date="2017-11" db="EMBL/GenBank/DDBJ databases">
        <title>Draft genome sequence of magnetotactic bacterium Magnetospirillum kuznetsovii LBB-42.</title>
        <authorList>
            <person name="Grouzdev D.S."/>
            <person name="Rysina M.S."/>
            <person name="Baslerov R.V."/>
            <person name="Koziaeva V."/>
        </authorList>
    </citation>
    <scope>NUCLEOTIDE SEQUENCE [LARGE SCALE GENOMIC DNA]</scope>
    <source>
        <strain evidence="9 10">LBB-42</strain>
    </source>
</reference>
<evidence type="ECO:0000256" key="3">
    <source>
        <dbReference type="ARBA" id="ARBA00022723"/>
    </source>
</evidence>
<dbReference type="AlphaFoldDB" id="A0A364P1B3"/>
<dbReference type="PROSITE" id="PS51782">
    <property type="entry name" value="LYSM"/>
    <property type="match status" value="1"/>
</dbReference>
<accession>A0A364P1B3</accession>
<name>A0A364P1B3_9PROT</name>
<evidence type="ECO:0000313" key="10">
    <source>
        <dbReference type="Proteomes" id="UP000251075"/>
    </source>
</evidence>
<keyword evidence="2 9" id="KW-0645">Protease</keyword>
<evidence type="ECO:0000256" key="5">
    <source>
        <dbReference type="ARBA" id="ARBA00022833"/>
    </source>
</evidence>
<dbReference type="PANTHER" id="PTHR22726:SF24">
    <property type="entry name" value="M48 FAMILY METALLOPEPTIDASE"/>
    <property type="match status" value="1"/>
</dbReference>
<feature type="domain" description="LysM" evidence="8">
    <location>
        <begin position="437"/>
        <end position="484"/>
    </location>
</feature>
<dbReference type="CDD" id="cd00118">
    <property type="entry name" value="LysM"/>
    <property type="match status" value="1"/>
</dbReference>
<dbReference type="InterPro" id="IPR051156">
    <property type="entry name" value="Mito/Outer_Membr_Metalloprot"/>
</dbReference>
<dbReference type="GO" id="GO:0046872">
    <property type="term" value="F:metal ion binding"/>
    <property type="evidence" value="ECO:0007669"/>
    <property type="project" value="UniProtKB-KW"/>
</dbReference>
<dbReference type="GO" id="GO:0016020">
    <property type="term" value="C:membrane"/>
    <property type="evidence" value="ECO:0007669"/>
    <property type="project" value="TreeGrafter"/>
</dbReference>
<evidence type="ECO:0000313" key="9">
    <source>
        <dbReference type="EMBL" id="RAU23138.1"/>
    </source>
</evidence>
<sequence>MRQPSTALAALLSLSLLTSCQVAPGTGQSNFNIMSAEEEAKLGADEHPKILGQFGGVYDDPKVQAYVAGIGQRLVKNTETPGATFHFTVVNSPIVNAFALPGGYVYVSRGLLALADDEAELAGVVGHEIGHVTGRHTAQRYSQAVAANLATGILGAVVGVVTGVNGLGDLAGLGAAAYIQGYSRDQESEADGLGIRYMNISGWKPDAMATFLGKLRDQSRLDAVLAGRSPDAVDEYSMFASHPRTLDRVKDAAAAADKGGNHQGAVGRDGYLAHMDGLLIGDDPGEGVVRGRVFSHSGLGIRFEVPQGYKLVNGAKAVTATHSDGSIIRFDMGPEAHGDMTNYLQSQWAKGARLSSMEDITVNGMAAATGVTQLNTNSGARDARLLAIKDGKAVYRMLFLTKPQATSAQAEGMKKAGYSLRRLTDTERADIKPLKLHIITVKSGDTVEGLAEKLPYDDHKLERFRVLNGLAEGEALKPGQKIKMVI</sequence>
<keyword evidence="10" id="KW-1185">Reference proteome</keyword>
<comment type="cofactor">
    <cofactor evidence="1">
        <name>Zn(2+)</name>
        <dbReference type="ChEBI" id="CHEBI:29105"/>
    </cofactor>
</comment>